<keyword evidence="3" id="KW-1185">Reference proteome</keyword>
<evidence type="ECO:0000313" key="2">
    <source>
        <dbReference type="EMBL" id="CAF0850276.1"/>
    </source>
</evidence>
<accession>A0A813WCI0</accession>
<dbReference type="EMBL" id="CAJNOC010001270">
    <property type="protein sequence ID" value="CAF0850276.1"/>
    <property type="molecule type" value="Genomic_DNA"/>
</dbReference>
<feature type="chain" id="PRO_5032292504" evidence="1">
    <location>
        <begin position="18"/>
        <end position="299"/>
    </location>
</feature>
<gene>
    <name evidence="2" type="ORF">OXX778_LOCUS8914</name>
</gene>
<proteinExistence type="predicted"/>
<dbReference type="OrthoDB" id="2110994at2759"/>
<keyword evidence="1" id="KW-0732">Signal</keyword>
<dbReference type="AlphaFoldDB" id="A0A813WCI0"/>
<sequence>MILYIFLFTFLIKYSENAIFEDINLINLNIYSKAKELDSKNLTFLMINGDVPSLYSNGNLLDTRFPMTKNTTYEILKEISHLSLSILSQFGKRCDQTLSKEQLDDFNILKGKMFLMYERILTDPLIPNELRLNQIKFLNESIKIVLSTITKKNFDCDDLKNYTLEVKPMLEKNLHAAALSQLLDMKDLMITWIKKYNFLDWNKTYILICNAHMPKEKHIFVQFFNKLFSIETKCDRLVYSETMNDGECINLLKAHITDKILAINLFDDPTRMHKDLMADVAEEIIPKLFSESPINININ</sequence>
<reference evidence="2" key="1">
    <citation type="submission" date="2021-02" db="EMBL/GenBank/DDBJ databases">
        <authorList>
            <person name="Nowell W R."/>
        </authorList>
    </citation>
    <scope>NUCLEOTIDE SEQUENCE</scope>
    <source>
        <strain evidence="2">Ploen Becks lab</strain>
    </source>
</reference>
<organism evidence="2 3">
    <name type="scientific">Brachionus calyciflorus</name>
    <dbReference type="NCBI Taxonomy" id="104777"/>
    <lineage>
        <taxon>Eukaryota</taxon>
        <taxon>Metazoa</taxon>
        <taxon>Spiralia</taxon>
        <taxon>Gnathifera</taxon>
        <taxon>Rotifera</taxon>
        <taxon>Eurotatoria</taxon>
        <taxon>Monogononta</taxon>
        <taxon>Pseudotrocha</taxon>
        <taxon>Ploima</taxon>
        <taxon>Brachionidae</taxon>
        <taxon>Brachionus</taxon>
    </lineage>
</organism>
<protein>
    <submittedName>
        <fullName evidence="2">Uncharacterized protein</fullName>
    </submittedName>
</protein>
<comment type="caution">
    <text evidence="2">The sequence shown here is derived from an EMBL/GenBank/DDBJ whole genome shotgun (WGS) entry which is preliminary data.</text>
</comment>
<feature type="signal peptide" evidence="1">
    <location>
        <begin position="1"/>
        <end position="17"/>
    </location>
</feature>
<evidence type="ECO:0000313" key="3">
    <source>
        <dbReference type="Proteomes" id="UP000663879"/>
    </source>
</evidence>
<name>A0A813WCI0_9BILA</name>
<evidence type="ECO:0000256" key="1">
    <source>
        <dbReference type="SAM" id="SignalP"/>
    </source>
</evidence>
<dbReference type="Proteomes" id="UP000663879">
    <property type="component" value="Unassembled WGS sequence"/>
</dbReference>